<evidence type="ECO:0000313" key="5">
    <source>
        <dbReference type="Proteomes" id="UP000044602"/>
    </source>
</evidence>
<proteinExistence type="inferred from homology"/>
<evidence type="ECO:0000313" key="4">
    <source>
        <dbReference type="EMBL" id="CRK26057.1"/>
    </source>
</evidence>
<feature type="compositionally biased region" description="Basic residues" evidence="2">
    <location>
        <begin position="252"/>
        <end position="262"/>
    </location>
</feature>
<organism evidence="4 5">
    <name type="scientific">Verticillium longisporum</name>
    <name type="common">Verticillium dahliae var. longisporum</name>
    <dbReference type="NCBI Taxonomy" id="100787"/>
    <lineage>
        <taxon>Eukaryota</taxon>
        <taxon>Fungi</taxon>
        <taxon>Dikarya</taxon>
        <taxon>Ascomycota</taxon>
        <taxon>Pezizomycotina</taxon>
        <taxon>Sordariomycetes</taxon>
        <taxon>Hypocreomycetidae</taxon>
        <taxon>Glomerellales</taxon>
        <taxon>Plectosphaerellaceae</taxon>
        <taxon>Verticillium</taxon>
    </lineage>
</organism>
<feature type="compositionally biased region" description="Basic residues" evidence="2">
    <location>
        <begin position="89"/>
        <end position="107"/>
    </location>
</feature>
<dbReference type="Pfam" id="PF12936">
    <property type="entry name" value="Kri1_C"/>
    <property type="match status" value="1"/>
</dbReference>
<keyword evidence="5" id="KW-1185">Reference proteome</keyword>
<feature type="non-terminal residue" evidence="4">
    <location>
        <position position="280"/>
    </location>
</feature>
<protein>
    <recommendedName>
        <fullName evidence="3">Kri1-like C-terminal domain-containing protein</fullName>
    </recommendedName>
</protein>
<feature type="region of interest" description="Disordered" evidence="2">
    <location>
        <begin position="203"/>
        <end position="280"/>
    </location>
</feature>
<gene>
    <name evidence="4" type="ORF">BN1708_004103</name>
</gene>
<evidence type="ECO:0000259" key="3">
    <source>
        <dbReference type="Pfam" id="PF12936"/>
    </source>
</evidence>
<dbReference type="GO" id="GO:0030686">
    <property type="term" value="C:90S preribosome"/>
    <property type="evidence" value="ECO:0007669"/>
    <property type="project" value="TreeGrafter"/>
</dbReference>
<dbReference type="EMBL" id="CVQH01020001">
    <property type="protein sequence ID" value="CRK26057.1"/>
    <property type="molecule type" value="Genomic_DNA"/>
</dbReference>
<dbReference type="Proteomes" id="UP000044602">
    <property type="component" value="Unassembled WGS sequence"/>
</dbReference>
<name>A0A0G4LVP7_VERLO</name>
<feature type="region of interest" description="Disordered" evidence="2">
    <location>
        <begin position="1"/>
        <end position="107"/>
    </location>
</feature>
<reference evidence="4 5" key="1">
    <citation type="submission" date="2015-05" db="EMBL/GenBank/DDBJ databases">
        <authorList>
            <person name="Wang D.B."/>
            <person name="Wang M."/>
        </authorList>
    </citation>
    <scope>NUCLEOTIDE SEQUENCE [LARGE SCALE GENOMIC DNA]</scope>
    <source>
        <strain evidence="4">VL1</strain>
    </source>
</reference>
<evidence type="ECO:0000256" key="1">
    <source>
        <dbReference type="ARBA" id="ARBA00007473"/>
    </source>
</evidence>
<accession>A0A0G4LVP7</accession>
<feature type="compositionally biased region" description="Acidic residues" evidence="2">
    <location>
        <begin position="9"/>
        <end position="24"/>
    </location>
</feature>
<evidence type="ECO:0000256" key="2">
    <source>
        <dbReference type="SAM" id="MobiDB-lite"/>
    </source>
</evidence>
<comment type="similarity">
    <text evidence="1">Belongs to the KRI1 family.</text>
</comment>
<dbReference type="Pfam" id="PF05178">
    <property type="entry name" value="Kri1"/>
    <property type="match status" value="1"/>
</dbReference>
<feature type="compositionally biased region" description="Acidic residues" evidence="2">
    <location>
        <begin position="39"/>
        <end position="53"/>
    </location>
</feature>
<dbReference type="GO" id="GO:0005730">
    <property type="term" value="C:nucleolus"/>
    <property type="evidence" value="ECO:0007669"/>
    <property type="project" value="TreeGrafter"/>
</dbReference>
<dbReference type="STRING" id="100787.A0A0G4LVP7"/>
<dbReference type="PANTHER" id="PTHR14490:SF5">
    <property type="entry name" value="PROTEIN KRI1 HOMOLOG"/>
    <property type="match status" value="1"/>
</dbReference>
<dbReference type="GO" id="GO:0000447">
    <property type="term" value="P:endonucleolytic cleavage in ITS1 to separate SSU-rRNA from 5.8S rRNA and LSU-rRNA from tricistronic rRNA transcript (SSU-rRNA, 5.8S rRNA, LSU-rRNA)"/>
    <property type="evidence" value="ECO:0007669"/>
    <property type="project" value="TreeGrafter"/>
</dbReference>
<dbReference type="PANTHER" id="PTHR14490">
    <property type="entry name" value="ZINC FINGER, ZZ TYPE"/>
    <property type="match status" value="1"/>
</dbReference>
<feature type="compositionally biased region" description="Basic and acidic residues" evidence="2">
    <location>
        <begin position="222"/>
        <end position="239"/>
    </location>
</feature>
<dbReference type="InterPro" id="IPR018034">
    <property type="entry name" value="Kri1"/>
</dbReference>
<feature type="compositionally biased region" description="Acidic residues" evidence="2">
    <location>
        <begin position="61"/>
        <end position="84"/>
    </location>
</feature>
<sequence>MAKRFGEDYYAEAEVASDSDDEDGDAKKKKKVKKPKWDDDIDINDIIPDFEDKEEAKFSLSDDEAQAGAGADDEEREDEEDSDPDAPPSKKRKTATDHKKVRLAARKAAKAERAQIEALVDARMDVDGAEVTPADDPELTFRYRETSPQSFGMTARDILLAPSDAALNNFAGLKKLATFRDAEKKQKDRKRLGKKARLREWRRDTFGRQFERTGPTFGFDGLVKEEQAKQKKKEEEKKAAGGGDDADGEVQKKKRKRSRGKKAQSEGGAPLAEEAGEDAE</sequence>
<dbReference type="InterPro" id="IPR024626">
    <property type="entry name" value="Kri1-like_C"/>
</dbReference>
<dbReference type="AlphaFoldDB" id="A0A0G4LVP7"/>
<feature type="domain" description="Kri1-like C-terminal" evidence="3">
    <location>
        <begin position="115"/>
        <end position="204"/>
    </location>
</feature>